<keyword evidence="2" id="KW-0238">DNA-binding</keyword>
<dbReference type="PANTHER" id="PTHR36172:SF1">
    <property type="entry name" value="RESOLVASE-RELATED"/>
    <property type="match status" value="1"/>
</dbReference>
<dbReference type="SUPFAM" id="SSF46955">
    <property type="entry name" value="Putative DNA-binding domain"/>
    <property type="match status" value="1"/>
</dbReference>
<feature type="active site" description="O-(5'-phospho-DNA)-serine intermediate" evidence="4">
    <location>
        <position position="72"/>
    </location>
</feature>
<dbReference type="InterPro" id="IPR006119">
    <property type="entry name" value="Resolv_N"/>
</dbReference>
<dbReference type="PROSITE" id="PS00397">
    <property type="entry name" value="RECOMBINASES_1"/>
    <property type="match status" value="1"/>
</dbReference>
<dbReference type="GO" id="GO:0003677">
    <property type="term" value="F:DNA binding"/>
    <property type="evidence" value="ECO:0007669"/>
    <property type="project" value="UniProtKB-KW"/>
</dbReference>
<dbReference type="Proteomes" id="UP000176944">
    <property type="component" value="Chromosome"/>
</dbReference>
<dbReference type="InterPro" id="IPR036162">
    <property type="entry name" value="Resolvase-like_N_sf"/>
</dbReference>
<name>A0A9Q9SS17_MOOP1</name>
<dbReference type="InterPro" id="IPR041718">
    <property type="entry name" value="IS607_transposase-like"/>
</dbReference>
<keyword evidence="3" id="KW-0233">DNA recombination</keyword>
<feature type="domain" description="Resolvase/invertase-type recombinase catalytic" evidence="5">
    <location>
        <begin position="64"/>
        <end position="206"/>
    </location>
</feature>
<gene>
    <name evidence="6" type="ORF">BJP36_40010</name>
</gene>
<sequence>MNEQIKYVPPRVAATRLGVSTRTLERWLDEGKIQGIKTPGGQRRYNLDSVVSISTKKTDRDERATILYARVSSRSQRDDLDQQVQFLKSRYPDAEVIRDIGSGLNFKRKGLHSLLDRVLSGTCKYIVVAHKDRLCRFGFDLISWLCSKFKTKILVLDEKNLSPEQEMVEDVLAIIQVFSCRLYGLRKYKRKILEDSELPSLPKQRT</sequence>
<evidence type="ECO:0000256" key="1">
    <source>
        <dbReference type="ARBA" id="ARBA00022908"/>
    </source>
</evidence>
<dbReference type="NCBIfam" id="TIGR01764">
    <property type="entry name" value="excise"/>
    <property type="match status" value="1"/>
</dbReference>
<dbReference type="Gene3D" id="3.40.50.1390">
    <property type="entry name" value="Resolvase, N-terminal catalytic domain"/>
    <property type="match status" value="1"/>
</dbReference>
<dbReference type="Gene3D" id="1.10.1660.10">
    <property type="match status" value="1"/>
</dbReference>
<dbReference type="EMBL" id="CP017708">
    <property type="protein sequence ID" value="WAN68563.1"/>
    <property type="molecule type" value="Genomic_DNA"/>
</dbReference>
<dbReference type="Pfam" id="PF00239">
    <property type="entry name" value="Resolvase"/>
    <property type="match status" value="1"/>
</dbReference>
<dbReference type="AlphaFoldDB" id="A0A9Q9SS17"/>
<reference evidence="6" key="2">
    <citation type="submission" date="2022-10" db="EMBL/GenBank/DDBJ databases">
        <authorList>
            <person name="Ngo T.-E."/>
        </authorList>
    </citation>
    <scope>NUCLEOTIDE SEQUENCE</scope>
    <source>
        <strain evidence="6">JHB</strain>
    </source>
</reference>
<dbReference type="InterPro" id="IPR009061">
    <property type="entry name" value="DNA-bd_dom_put_sf"/>
</dbReference>
<dbReference type="GO" id="GO:0006355">
    <property type="term" value="P:regulation of DNA-templated transcription"/>
    <property type="evidence" value="ECO:0007669"/>
    <property type="project" value="InterPro"/>
</dbReference>
<keyword evidence="1" id="KW-0229">DNA integration</keyword>
<dbReference type="Gene3D" id="1.10.287.2170">
    <property type="match status" value="1"/>
</dbReference>
<dbReference type="InterPro" id="IPR051491">
    <property type="entry name" value="Recombinase/Transposase-rel"/>
</dbReference>
<protein>
    <submittedName>
        <fullName evidence="6">IS607 family transposase</fullName>
    </submittedName>
</protein>
<evidence type="ECO:0000256" key="3">
    <source>
        <dbReference type="ARBA" id="ARBA00023172"/>
    </source>
</evidence>
<evidence type="ECO:0000256" key="2">
    <source>
        <dbReference type="ARBA" id="ARBA00023125"/>
    </source>
</evidence>
<dbReference type="InterPro" id="IPR006118">
    <property type="entry name" value="Recombinase_CS"/>
</dbReference>
<dbReference type="InterPro" id="IPR048046">
    <property type="entry name" value="Transpos_IS607"/>
</dbReference>
<dbReference type="InterPro" id="IPR010093">
    <property type="entry name" value="SinI_DNA-bd"/>
</dbReference>
<dbReference type="GO" id="GO:0000150">
    <property type="term" value="F:DNA strand exchange activity"/>
    <property type="evidence" value="ECO:0007669"/>
    <property type="project" value="InterPro"/>
</dbReference>
<dbReference type="PROSITE" id="PS51736">
    <property type="entry name" value="RECOMBINASES_3"/>
    <property type="match status" value="1"/>
</dbReference>
<accession>A0A9Q9SS17</accession>
<dbReference type="GO" id="GO:0015074">
    <property type="term" value="P:DNA integration"/>
    <property type="evidence" value="ECO:0007669"/>
    <property type="project" value="UniProtKB-KW"/>
</dbReference>
<dbReference type="Pfam" id="PF00376">
    <property type="entry name" value="MerR"/>
    <property type="match status" value="1"/>
</dbReference>
<dbReference type="SUPFAM" id="SSF53041">
    <property type="entry name" value="Resolvase-like"/>
    <property type="match status" value="1"/>
</dbReference>
<evidence type="ECO:0000259" key="5">
    <source>
        <dbReference type="PROSITE" id="PS51736"/>
    </source>
</evidence>
<dbReference type="CDD" id="cd03769">
    <property type="entry name" value="SR_IS607_transposase_like"/>
    <property type="match status" value="1"/>
</dbReference>
<reference evidence="6" key="1">
    <citation type="journal article" date="2017" name="Proc. Natl. Acad. Sci. U.S.A.">
        <title>Comparative genomics uncovers the prolific and distinctive metabolic potential of the cyanobacterial genus Moorea.</title>
        <authorList>
            <person name="Leao T."/>
            <person name="Castelao G."/>
            <person name="Korobeynikov A."/>
            <person name="Monroe E.A."/>
            <person name="Podell S."/>
            <person name="Glukhov E."/>
            <person name="Allen E.E."/>
            <person name="Gerwick W.H."/>
            <person name="Gerwick L."/>
        </authorList>
    </citation>
    <scope>NUCLEOTIDE SEQUENCE</scope>
    <source>
        <strain evidence="6">JHB</strain>
    </source>
</reference>
<dbReference type="PANTHER" id="PTHR36172">
    <property type="match status" value="1"/>
</dbReference>
<proteinExistence type="predicted"/>
<evidence type="ECO:0000256" key="4">
    <source>
        <dbReference type="PROSITE-ProRule" id="PRU10137"/>
    </source>
</evidence>
<dbReference type="InterPro" id="IPR000551">
    <property type="entry name" value="MerR-type_HTH_dom"/>
</dbReference>
<dbReference type="SMART" id="SM00857">
    <property type="entry name" value="Resolvase"/>
    <property type="match status" value="1"/>
</dbReference>
<dbReference type="NCBIfam" id="NF033518">
    <property type="entry name" value="transpos_IS607"/>
    <property type="match status" value="1"/>
</dbReference>
<evidence type="ECO:0000313" key="6">
    <source>
        <dbReference type="EMBL" id="WAN68563.1"/>
    </source>
</evidence>
<organism evidence="6">
    <name type="scientific">Moorena producens (strain JHB)</name>
    <dbReference type="NCBI Taxonomy" id="1454205"/>
    <lineage>
        <taxon>Bacteria</taxon>
        <taxon>Bacillati</taxon>
        <taxon>Cyanobacteriota</taxon>
        <taxon>Cyanophyceae</taxon>
        <taxon>Coleofasciculales</taxon>
        <taxon>Coleofasciculaceae</taxon>
        <taxon>Moorena</taxon>
    </lineage>
</organism>